<feature type="domain" description="1-deoxy-D-xylulose 5-phosphate reductoisomerase N-terminal" evidence="10">
    <location>
        <begin position="144"/>
        <end position="200"/>
    </location>
</feature>
<name>A0A9D1A061_9ACTN</name>
<gene>
    <name evidence="9" type="primary">dxr</name>
    <name evidence="13" type="ORF">IAA69_04055</name>
</gene>
<comment type="caution">
    <text evidence="13">The sequence shown here is derived from an EMBL/GenBank/DDBJ whole genome shotgun (WGS) entry which is preliminary data.</text>
</comment>
<dbReference type="SUPFAM" id="SSF69055">
    <property type="entry name" value="1-deoxy-D-xylulose-5-phosphate reductoisomerase, C-terminal domain"/>
    <property type="match status" value="1"/>
</dbReference>
<dbReference type="InterPro" id="IPR013512">
    <property type="entry name" value="DXP_reductoisomerase_N"/>
</dbReference>
<dbReference type="EC" id="1.1.1.267" evidence="9"/>
<feature type="binding site" evidence="9">
    <location>
        <position position="288"/>
    </location>
    <ligand>
        <name>NADPH</name>
        <dbReference type="ChEBI" id="CHEBI:57783"/>
    </ligand>
</feature>
<evidence type="ECO:0000259" key="11">
    <source>
        <dbReference type="Pfam" id="PF08436"/>
    </source>
</evidence>
<feature type="binding site" evidence="9">
    <location>
        <position position="235"/>
    </location>
    <ligand>
        <name>Mn(2+)</name>
        <dbReference type="ChEBI" id="CHEBI:29035"/>
    </ligand>
</feature>
<feature type="binding site" evidence="9">
    <location>
        <position position="304"/>
    </location>
    <ligand>
        <name>Mn(2+)</name>
        <dbReference type="ChEBI" id="CHEBI:29035"/>
    </ligand>
</feature>
<comment type="cofactor">
    <cofactor evidence="9">
        <name>Mg(2+)</name>
        <dbReference type="ChEBI" id="CHEBI:18420"/>
    </cofactor>
    <cofactor evidence="9">
        <name>Mn(2+)</name>
        <dbReference type="ChEBI" id="CHEBI:29035"/>
    </cofactor>
</comment>
<organism evidence="13 14">
    <name type="scientific">Candidatus Aveggerthella stercoripullorum</name>
    <dbReference type="NCBI Taxonomy" id="2840688"/>
    <lineage>
        <taxon>Bacteria</taxon>
        <taxon>Bacillati</taxon>
        <taxon>Actinomycetota</taxon>
        <taxon>Coriobacteriia</taxon>
        <taxon>Eggerthellales</taxon>
        <taxon>Eggerthellaceae</taxon>
        <taxon>Eggerthellaceae incertae sedis</taxon>
        <taxon>Candidatus Aveggerthella</taxon>
    </lineage>
</organism>
<dbReference type="HAMAP" id="MF_00183">
    <property type="entry name" value="DXP_reductoisom"/>
    <property type="match status" value="1"/>
</dbReference>
<dbReference type="Pfam" id="PF02670">
    <property type="entry name" value="DXP_reductoisom"/>
    <property type="match status" value="2"/>
</dbReference>
<dbReference type="GO" id="GO:0070402">
    <property type="term" value="F:NADPH binding"/>
    <property type="evidence" value="ECO:0007669"/>
    <property type="project" value="InterPro"/>
</dbReference>
<feature type="binding site" evidence="9">
    <location>
        <position position="234"/>
    </location>
    <ligand>
        <name>1-deoxy-D-xylulose 5-phosphate</name>
        <dbReference type="ChEBI" id="CHEBI:57792"/>
    </ligand>
</feature>
<reference evidence="13" key="1">
    <citation type="submission" date="2020-10" db="EMBL/GenBank/DDBJ databases">
        <authorList>
            <person name="Gilroy R."/>
        </authorList>
    </citation>
    <scope>NUCLEOTIDE SEQUENCE</scope>
    <source>
        <strain evidence="13">ChiGjej1B1-2707</strain>
    </source>
</reference>
<dbReference type="SUPFAM" id="SSF55347">
    <property type="entry name" value="Glyceraldehyde-3-phosphate dehydrogenase-like, C-terminal domain"/>
    <property type="match status" value="1"/>
</dbReference>
<keyword evidence="9" id="KW-0460">Magnesium</keyword>
<feature type="domain" description="DXP reductoisomerase C-terminal" evidence="12">
    <location>
        <begin position="344"/>
        <end position="463"/>
    </location>
</feature>
<evidence type="ECO:0000256" key="2">
    <source>
        <dbReference type="ARBA" id="ARBA00006825"/>
    </source>
</evidence>
<dbReference type="InterPro" id="IPR036169">
    <property type="entry name" value="DXPR_C_sf"/>
</dbReference>
<keyword evidence="4 9" id="KW-0521">NADP</keyword>
<dbReference type="SUPFAM" id="SSF51735">
    <property type="entry name" value="NAD(P)-binding Rossmann-fold domains"/>
    <property type="match status" value="2"/>
</dbReference>
<comment type="pathway">
    <text evidence="1 9">Isoprenoid biosynthesis; isopentenyl diphosphate biosynthesis via DXP pathway; isopentenyl diphosphate from 1-deoxy-D-xylulose 5-phosphate: step 1/6.</text>
</comment>
<dbReference type="Pfam" id="PF08436">
    <property type="entry name" value="DXP_redisom_C"/>
    <property type="match status" value="1"/>
</dbReference>
<reference evidence="13" key="2">
    <citation type="journal article" date="2021" name="PeerJ">
        <title>Extensive microbial diversity within the chicken gut microbiome revealed by metagenomics and culture.</title>
        <authorList>
            <person name="Gilroy R."/>
            <person name="Ravi A."/>
            <person name="Getino M."/>
            <person name="Pursley I."/>
            <person name="Horton D.L."/>
            <person name="Alikhan N.F."/>
            <person name="Baker D."/>
            <person name="Gharbi K."/>
            <person name="Hall N."/>
            <person name="Watson M."/>
            <person name="Adriaenssens E.M."/>
            <person name="Foster-Nyarko E."/>
            <person name="Jarju S."/>
            <person name="Secka A."/>
            <person name="Antonio M."/>
            <person name="Oren A."/>
            <person name="Chaudhuri R.R."/>
            <person name="La Ragione R."/>
            <person name="Hildebrand F."/>
            <person name="Pallen M.J."/>
        </authorList>
    </citation>
    <scope>NUCLEOTIDE SEQUENCE</scope>
    <source>
        <strain evidence="13">ChiGjej1B1-2707</strain>
    </source>
</reference>
<evidence type="ECO:0000313" key="13">
    <source>
        <dbReference type="EMBL" id="HIR01416.1"/>
    </source>
</evidence>
<comment type="similarity">
    <text evidence="2 9">Belongs to the DXR family.</text>
</comment>
<dbReference type="EMBL" id="DVGB01000049">
    <property type="protein sequence ID" value="HIR01416.1"/>
    <property type="molecule type" value="Genomic_DNA"/>
</dbReference>
<feature type="binding site" evidence="9">
    <location>
        <position position="300"/>
    </location>
    <ligand>
        <name>1-deoxy-D-xylulose 5-phosphate</name>
        <dbReference type="ChEBI" id="CHEBI:57792"/>
    </ligand>
</feature>
<feature type="binding site" evidence="9">
    <location>
        <position position="50"/>
    </location>
    <ligand>
        <name>NADPH</name>
        <dbReference type="ChEBI" id="CHEBI:57783"/>
    </ligand>
</feature>
<accession>A0A9D1A061</accession>
<feature type="binding site" evidence="9">
    <location>
        <position position="259"/>
    </location>
    <ligand>
        <name>1-deoxy-D-xylulose 5-phosphate</name>
        <dbReference type="ChEBI" id="CHEBI:57792"/>
    </ligand>
</feature>
<dbReference type="InterPro" id="IPR036291">
    <property type="entry name" value="NAD(P)-bd_dom_sf"/>
</dbReference>
<comment type="catalytic activity">
    <reaction evidence="8">
        <text>2-C-methyl-D-erythritol 4-phosphate + NADP(+) = 1-deoxy-D-xylulose 5-phosphate + NADPH + H(+)</text>
        <dbReference type="Rhea" id="RHEA:13717"/>
        <dbReference type="ChEBI" id="CHEBI:15378"/>
        <dbReference type="ChEBI" id="CHEBI:57783"/>
        <dbReference type="ChEBI" id="CHEBI:57792"/>
        <dbReference type="ChEBI" id="CHEBI:58262"/>
        <dbReference type="ChEBI" id="CHEBI:58349"/>
        <dbReference type="EC" id="1.1.1.267"/>
    </reaction>
    <physiologicalReaction direction="right-to-left" evidence="8">
        <dbReference type="Rhea" id="RHEA:13719"/>
    </physiologicalReaction>
</comment>
<evidence type="ECO:0000256" key="4">
    <source>
        <dbReference type="ARBA" id="ARBA00022857"/>
    </source>
</evidence>
<keyword evidence="5 9" id="KW-0560">Oxidoreductase</keyword>
<feature type="binding site" evidence="9">
    <location>
        <position position="233"/>
    </location>
    <ligand>
        <name>Mn(2+)</name>
        <dbReference type="ChEBI" id="CHEBI:29035"/>
    </ligand>
</feature>
<dbReference type="Pfam" id="PF13288">
    <property type="entry name" value="DXPR_C"/>
    <property type="match status" value="1"/>
</dbReference>
<evidence type="ECO:0000256" key="3">
    <source>
        <dbReference type="ARBA" id="ARBA00022723"/>
    </source>
</evidence>
<evidence type="ECO:0000256" key="6">
    <source>
        <dbReference type="ARBA" id="ARBA00023211"/>
    </source>
</evidence>
<evidence type="ECO:0000313" key="14">
    <source>
        <dbReference type="Proteomes" id="UP000824261"/>
    </source>
</evidence>
<dbReference type="PIRSF" id="PIRSF006205">
    <property type="entry name" value="Dxp_reductismrs"/>
    <property type="match status" value="1"/>
</dbReference>
<dbReference type="Proteomes" id="UP000824261">
    <property type="component" value="Unassembled WGS sequence"/>
</dbReference>
<sequence>MPAADVRRRAARVCRRICAHPKSSCYAVRTFADGTNEVIAVRKIVVLGSTGSIGVQTLDVARRHPDKLRVVALAVNSSVDELLRQARAFGVRALAVGNASLAEDARFDGMRKAAGDGMVGAFDEAVSKCAGNNGTSAPSSPELTTVGFGPEAVAALARLAEADVVVNALVGEAGLRASYETLRAGKVLALANKESLVVGGDLIMPLAAQVDEARRAAGKAPAHGPAGALMPIDSEHGAIYQCLIGESEREVSRLWVTASGGPFRGCTRAELTNITPAQALAHPTWNMGAKITIDSSTLMNKGLEVIEAHHLFAMPYEKISVVVHPQSAIHSMVEFSDGSVKAHLGTTDMRIPIQYALSYPQRWDAPVEPLDFTKLGSLDFAAPDENTFRCLALARHAGRTGGTLPCVMNAANEVAVAAFLAEGCSYLGIAETVEAVMDAHERAGVQAVESLEQLEDIDKWAREEARRVIGER</sequence>
<proteinExistence type="inferred from homology"/>
<dbReference type="GO" id="GO:0030145">
    <property type="term" value="F:manganese ion binding"/>
    <property type="evidence" value="ECO:0007669"/>
    <property type="project" value="TreeGrafter"/>
</dbReference>
<feature type="binding site" evidence="9">
    <location>
        <position position="235"/>
    </location>
    <ligand>
        <name>1-deoxy-D-xylulose 5-phosphate</name>
        <dbReference type="ChEBI" id="CHEBI:57792"/>
    </ligand>
</feature>
<dbReference type="PANTHER" id="PTHR30525">
    <property type="entry name" value="1-DEOXY-D-XYLULOSE 5-PHOSPHATE REDUCTOISOMERASE"/>
    <property type="match status" value="1"/>
</dbReference>
<evidence type="ECO:0000256" key="7">
    <source>
        <dbReference type="ARBA" id="ARBA00023229"/>
    </source>
</evidence>
<feature type="binding site" evidence="9">
    <location>
        <position position="295"/>
    </location>
    <ligand>
        <name>1-deoxy-D-xylulose 5-phosphate</name>
        <dbReference type="ChEBI" id="CHEBI:57792"/>
    </ligand>
</feature>
<keyword evidence="3 9" id="KW-0479">Metal-binding</keyword>
<dbReference type="PANTHER" id="PTHR30525:SF0">
    <property type="entry name" value="1-DEOXY-D-XYLULOSE 5-PHOSPHATE REDUCTOISOMERASE, CHLOROPLASTIC"/>
    <property type="match status" value="1"/>
</dbReference>
<evidence type="ECO:0000256" key="8">
    <source>
        <dbReference type="ARBA" id="ARBA00048543"/>
    </source>
</evidence>
<feature type="binding site" evidence="9">
    <location>
        <position position="301"/>
    </location>
    <ligand>
        <name>1-deoxy-D-xylulose 5-phosphate</name>
        <dbReference type="ChEBI" id="CHEBI:57792"/>
    </ligand>
</feature>
<feature type="domain" description="1-deoxy-D-xylulose 5-phosphate reductoisomerase C-terminal" evidence="11">
    <location>
        <begin position="229"/>
        <end position="312"/>
    </location>
</feature>
<feature type="binding site" evidence="9">
    <location>
        <position position="194"/>
    </location>
    <ligand>
        <name>NADPH</name>
        <dbReference type="ChEBI" id="CHEBI:57783"/>
    </ligand>
</feature>
<comment type="function">
    <text evidence="9">Catalyzes the NADPH-dependent rearrangement and reduction of 1-deoxy-D-xylulose-5-phosphate (DXP) to 2-C-methyl-D-erythritol 4-phosphate (MEP).</text>
</comment>
<feature type="binding site" evidence="9">
    <location>
        <position position="53"/>
    </location>
    <ligand>
        <name>NADPH</name>
        <dbReference type="ChEBI" id="CHEBI:57783"/>
    </ligand>
</feature>
<dbReference type="InterPro" id="IPR013644">
    <property type="entry name" value="DXP_reductoisomerase_C"/>
</dbReference>
<feature type="binding site" evidence="9">
    <location>
        <position position="51"/>
    </location>
    <ligand>
        <name>NADPH</name>
        <dbReference type="ChEBI" id="CHEBI:57783"/>
    </ligand>
</feature>
<evidence type="ECO:0000256" key="9">
    <source>
        <dbReference type="HAMAP-Rule" id="MF_00183"/>
    </source>
</evidence>
<dbReference type="InterPro" id="IPR026877">
    <property type="entry name" value="DXPR_C"/>
</dbReference>
<feature type="binding site" evidence="9">
    <location>
        <position position="282"/>
    </location>
    <ligand>
        <name>1-deoxy-D-xylulose 5-phosphate</name>
        <dbReference type="ChEBI" id="CHEBI:57792"/>
    </ligand>
</feature>
<evidence type="ECO:0000256" key="1">
    <source>
        <dbReference type="ARBA" id="ARBA00005094"/>
    </source>
</evidence>
<dbReference type="NCBIfam" id="TIGR00243">
    <property type="entry name" value="Dxr"/>
    <property type="match status" value="1"/>
</dbReference>
<dbReference type="GO" id="GO:0051484">
    <property type="term" value="P:isopentenyl diphosphate biosynthetic process, methylerythritol 4-phosphate pathway involved in terpenoid biosynthetic process"/>
    <property type="evidence" value="ECO:0007669"/>
    <property type="project" value="TreeGrafter"/>
</dbReference>
<evidence type="ECO:0000256" key="5">
    <source>
        <dbReference type="ARBA" id="ARBA00023002"/>
    </source>
</evidence>
<dbReference type="Gene3D" id="3.40.50.720">
    <property type="entry name" value="NAD(P)-binding Rossmann-like Domain"/>
    <property type="match status" value="1"/>
</dbReference>
<feature type="binding site" evidence="9">
    <location>
        <position position="193"/>
    </location>
    <ligand>
        <name>1-deoxy-D-xylulose 5-phosphate</name>
        <dbReference type="ChEBI" id="CHEBI:57792"/>
    </ligand>
</feature>
<dbReference type="AlphaFoldDB" id="A0A9D1A061"/>
<protein>
    <recommendedName>
        <fullName evidence="9">1-deoxy-D-xylulose 5-phosphate reductoisomerase</fullName>
        <shortName evidence="9">DXP reductoisomerase</shortName>
        <ecNumber evidence="9">1.1.1.267</ecNumber>
    </recommendedName>
    <alternativeName>
        <fullName evidence="9">1-deoxyxylulose-5-phosphate reductoisomerase</fullName>
    </alternativeName>
    <alternativeName>
        <fullName evidence="9">2-C-methyl-D-erythritol 4-phosphate synthase</fullName>
    </alternativeName>
</protein>
<evidence type="ECO:0000259" key="12">
    <source>
        <dbReference type="Pfam" id="PF13288"/>
    </source>
</evidence>
<feature type="domain" description="1-deoxy-D-xylulose 5-phosphate reductoisomerase N-terminal" evidence="10">
    <location>
        <begin position="44"/>
        <end position="106"/>
    </location>
</feature>
<keyword evidence="7 9" id="KW-0414">Isoprene biosynthesis</keyword>
<feature type="binding site" evidence="9">
    <location>
        <position position="304"/>
    </location>
    <ligand>
        <name>1-deoxy-D-xylulose 5-phosphate</name>
        <dbReference type="ChEBI" id="CHEBI:57792"/>
    </ligand>
</feature>
<evidence type="ECO:0000259" key="10">
    <source>
        <dbReference type="Pfam" id="PF02670"/>
    </source>
</evidence>
<dbReference type="InterPro" id="IPR003821">
    <property type="entry name" value="DXP_reductoisomerase"/>
</dbReference>
<dbReference type="GO" id="GO:0030604">
    <property type="term" value="F:1-deoxy-D-xylulose-5-phosphate reductoisomerase activity"/>
    <property type="evidence" value="ECO:0007669"/>
    <property type="project" value="UniProtKB-UniRule"/>
</dbReference>
<comment type="caution">
    <text evidence="9">Lacks conserved residue(s) required for the propagation of feature annotation.</text>
</comment>
<feature type="binding site" evidence="9">
    <location>
        <position position="192"/>
    </location>
    <ligand>
        <name>NADPH</name>
        <dbReference type="ChEBI" id="CHEBI:57783"/>
    </ligand>
</feature>
<feature type="binding site" evidence="9">
    <location>
        <position position="52"/>
    </location>
    <ligand>
        <name>NADPH</name>
        <dbReference type="ChEBI" id="CHEBI:57783"/>
    </ligand>
</feature>
<dbReference type="Gene3D" id="1.10.1740.10">
    <property type="match status" value="1"/>
</dbReference>
<keyword evidence="6 9" id="KW-0464">Manganese</keyword>